<name>A0ABV7MAP9_9PROT</name>
<dbReference type="InterPro" id="IPR051263">
    <property type="entry name" value="C-type_cytochrome_biogenesis"/>
</dbReference>
<feature type="chain" id="PRO_5044981561" description="Cytochrome c-type biogenesis protein" evidence="6">
    <location>
        <begin position="21"/>
        <end position="117"/>
    </location>
</feature>
<comment type="caution">
    <text evidence="8">The sequence shown here is derived from an EMBL/GenBank/DDBJ whole genome shotgun (WGS) entry which is preliminary data.</text>
</comment>
<dbReference type="Proteomes" id="UP001595607">
    <property type="component" value="Unassembled WGS sequence"/>
</dbReference>
<dbReference type="Pfam" id="PF03918">
    <property type="entry name" value="CcmH"/>
    <property type="match status" value="1"/>
</dbReference>
<dbReference type="CDD" id="cd16378">
    <property type="entry name" value="CcmH_N"/>
    <property type="match status" value="1"/>
</dbReference>
<feature type="transmembrane region" description="Helical" evidence="6">
    <location>
        <begin position="88"/>
        <end position="109"/>
    </location>
</feature>
<evidence type="ECO:0000259" key="7">
    <source>
        <dbReference type="Pfam" id="PF03918"/>
    </source>
</evidence>
<evidence type="ECO:0000256" key="5">
    <source>
        <dbReference type="ARBA" id="ARBA00023004"/>
    </source>
</evidence>
<keyword evidence="3 6" id="KW-0479">Metal-binding</keyword>
<evidence type="ECO:0000256" key="6">
    <source>
        <dbReference type="RuleBase" id="RU364112"/>
    </source>
</evidence>
<evidence type="ECO:0000313" key="9">
    <source>
        <dbReference type="Proteomes" id="UP001595607"/>
    </source>
</evidence>
<keyword evidence="2 6" id="KW-0349">Heme</keyword>
<dbReference type="InterPro" id="IPR005616">
    <property type="entry name" value="CcmH/CycL/Ccl2/NrfF_N"/>
</dbReference>
<evidence type="ECO:0000313" key="8">
    <source>
        <dbReference type="EMBL" id="MFC3301789.1"/>
    </source>
</evidence>
<proteinExistence type="inferred from homology"/>
<feature type="domain" description="CcmH/CycL/Ccl2/NrfF N-terminal" evidence="7">
    <location>
        <begin position="13"/>
        <end position="115"/>
    </location>
</feature>
<evidence type="ECO:0000256" key="2">
    <source>
        <dbReference type="ARBA" id="ARBA00022617"/>
    </source>
</evidence>
<keyword evidence="9" id="KW-1185">Reference proteome</keyword>
<dbReference type="PANTHER" id="PTHR47870">
    <property type="entry name" value="CYTOCHROME C-TYPE BIOGENESIS PROTEIN CCMH"/>
    <property type="match status" value="1"/>
</dbReference>
<evidence type="ECO:0000256" key="4">
    <source>
        <dbReference type="ARBA" id="ARBA00022729"/>
    </source>
</evidence>
<evidence type="ECO:0000256" key="1">
    <source>
        <dbReference type="ARBA" id="ARBA00010342"/>
    </source>
</evidence>
<feature type="signal peptide" evidence="6">
    <location>
        <begin position="1"/>
        <end position="20"/>
    </location>
</feature>
<keyword evidence="5 6" id="KW-0408">Iron</keyword>
<dbReference type="PANTHER" id="PTHR47870:SF4">
    <property type="entry name" value="CYTOCHROME C-TYPE BIOGENESIS PROTEIN CYCH"/>
    <property type="match status" value="1"/>
</dbReference>
<comment type="function">
    <text evidence="6">Possible subunit of a heme lyase.</text>
</comment>
<organism evidence="8 9">
    <name type="scientific">Parvularcula lutaonensis</name>
    <dbReference type="NCBI Taxonomy" id="491923"/>
    <lineage>
        <taxon>Bacteria</taxon>
        <taxon>Pseudomonadati</taxon>
        <taxon>Pseudomonadota</taxon>
        <taxon>Alphaproteobacteria</taxon>
        <taxon>Parvularculales</taxon>
        <taxon>Parvularculaceae</taxon>
        <taxon>Parvularcula</taxon>
    </lineage>
</organism>
<dbReference type="InterPro" id="IPR038297">
    <property type="entry name" value="CcmH/CycL/NrfF/Ccl2_sf"/>
</dbReference>
<keyword evidence="6" id="KW-1133">Transmembrane helix</keyword>
<evidence type="ECO:0000256" key="3">
    <source>
        <dbReference type="ARBA" id="ARBA00022723"/>
    </source>
</evidence>
<keyword evidence="4 6" id="KW-0732">Signal</keyword>
<accession>A0ABV7MAP9</accession>
<protein>
    <recommendedName>
        <fullName evidence="6">Cytochrome c-type biogenesis protein</fullName>
    </recommendedName>
</protein>
<gene>
    <name evidence="8" type="ORF">ACFONP_03505</name>
</gene>
<dbReference type="EMBL" id="JBHRVA010000002">
    <property type="protein sequence ID" value="MFC3301789.1"/>
    <property type="molecule type" value="Genomic_DNA"/>
</dbReference>
<sequence>MIALLSALLLALTPAQQARADAIFKDIRCVVCQNQSIAESDAELARVMRALVEERIAAGDTDAEVKAYLTARYGEAVLLTPTASPKNYVLWAGPVLALMLGGIWAFSLFRGSAKARE</sequence>
<comment type="similarity">
    <text evidence="1 6">Belongs to the CcmH/CycL/Ccl2/NrfF family.</text>
</comment>
<keyword evidence="6" id="KW-0812">Transmembrane</keyword>
<dbReference type="Gene3D" id="1.10.8.640">
    <property type="entry name" value="Cytochrome C biogenesis protein"/>
    <property type="match status" value="1"/>
</dbReference>
<dbReference type="RefSeq" id="WP_189573477.1">
    <property type="nucleotide sequence ID" value="NZ_BMXU01000001.1"/>
</dbReference>
<reference evidence="9" key="1">
    <citation type="journal article" date="2019" name="Int. J. Syst. Evol. Microbiol.">
        <title>The Global Catalogue of Microorganisms (GCM) 10K type strain sequencing project: providing services to taxonomists for standard genome sequencing and annotation.</title>
        <authorList>
            <consortium name="The Broad Institute Genomics Platform"/>
            <consortium name="The Broad Institute Genome Sequencing Center for Infectious Disease"/>
            <person name="Wu L."/>
            <person name="Ma J."/>
        </authorList>
    </citation>
    <scope>NUCLEOTIDE SEQUENCE [LARGE SCALE GENOMIC DNA]</scope>
    <source>
        <strain evidence="9">KCTC 22245</strain>
    </source>
</reference>
<keyword evidence="6" id="KW-0472">Membrane</keyword>